<dbReference type="OrthoDB" id="2331126at2759"/>
<dbReference type="EMBL" id="CAMKVN010002207">
    <property type="protein sequence ID" value="CAI2180089.1"/>
    <property type="molecule type" value="Genomic_DNA"/>
</dbReference>
<gene>
    <name evidence="1" type="ORF">FWILDA_LOCUS9412</name>
</gene>
<accession>A0A9W4X1S0</accession>
<keyword evidence="2" id="KW-1185">Reference proteome</keyword>
<evidence type="ECO:0000313" key="1">
    <source>
        <dbReference type="EMBL" id="CAI2180089.1"/>
    </source>
</evidence>
<reference evidence="1" key="1">
    <citation type="submission" date="2022-08" db="EMBL/GenBank/DDBJ databases">
        <authorList>
            <person name="Kallberg Y."/>
            <person name="Tangrot J."/>
            <person name="Rosling A."/>
        </authorList>
    </citation>
    <scope>NUCLEOTIDE SEQUENCE</scope>
    <source>
        <strain evidence="1">Wild A</strain>
    </source>
</reference>
<sequence>MYNIYEAIKTLDSKGEITTLRTFFTNNPEKKVEAEHILPTCEDNEEVVAYFKDLLKPDMFSLSRVIFANNTKHLLKLAFFFLLFIINLHKKHIHVIVDQSSSTGKCLQLIPIFPSNSTVAKSGYEFLVCCEAPGIEDANLQLEGRNHSSYQETKKEIFKKLLYVLGSYIKSNINFIQTFLSGTALQDVVQQKELTIYTFDYINYPLLSMTACIEIVDHFAKQYGDTEFRWYLDRPFIKILDDARGLPRAIEYILNDVLGTSHNNAKKFSGIESKVNIFNNHPIASSGLQFQKVLMNDDNCLFTYGKLERDQHIILEEINKQLSITMPVYFIYLYNKVLKLADGILANMLKPDSDGMETLGIICHTF</sequence>
<comment type="caution">
    <text evidence="1">The sequence shown here is derived from an EMBL/GenBank/DDBJ whole genome shotgun (WGS) entry which is preliminary data.</text>
</comment>
<name>A0A9W4X1S0_9GLOM</name>
<dbReference type="AlphaFoldDB" id="A0A9W4X1S0"/>
<dbReference type="Proteomes" id="UP001153678">
    <property type="component" value="Unassembled WGS sequence"/>
</dbReference>
<proteinExistence type="predicted"/>
<organism evidence="1 2">
    <name type="scientific">Funneliformis geosporum</name>
    <dbReference type="NCBI Taxonomy" id="1117311"/>
    <lineage>
        <taxon>Eukaryota</taxon>
        <taxon>Fungi</taxon>
        <taxon>Fungi incertae sedis</taxon>
        <taxon>Mucoromycota</taxon>
        <taxon>Glomeromycotina</taxon>
        <taxon>Glomeromycetes</taxon>
        <taxon>Glomerales</taxon>
        <taxon>Glomeraceae</taxon>
        <taxon>Funneliformis</taxon>
    </lineage>
</organism>
<protein>
    <submittedName>
        <fullName evidence="1">19920_t:CDS:1</fullName>
    </submittedName>
</protein>
<evidence type="ECO:0000313" key="2">
    <source>
        <dbReference type="Proteomes" id="UP001153678"/>
    </source>
</evidence>